<feature type="domain" description="Timeless N-terminal" evidence="5">
    <location>
        <begin position="32"/>
        <end position="281"/>
    </location>
</feature>
<keyword evidence="4" id="KW-0131">Cell cycle</keyword>
<proteinExistence type="predicted"/>
<evidence type="ECO:0000256" key="1">
    <source>
        <dbReference type="ARBA" id="ARBA00004123"/>
    </source>
</evidence>
<evidence type="ECO:0000256" key="2">
    <source>
        <dbReference type="ARBA" id="ARBA00022880"/>
    </source>
</evidence>
<dbReference type="GeneID" id="18244600"/>
<dbReference type="HOGENOM" id="CLU_004294_1_0_1"/>
<organism evidence="6 7">
    <name type="scientific">Batrachochytrium dendrobatidis (strain JAM81 / FGSC 10211)</name>
    <name type="common">Frog chytrid fungus</name>
    <dbReference type="NCBI Taxonomy" id="684364"/>
    <lineage>
        <taxon>Eukaryota</taxon>
        <taxon>Fungi</taxon>
        <taxon>Fungi incertae sedis</taxon>
        <taxon>Chytridiomycota</taxon>
        <taxon>Chytridiomycota incertae sedis</taxon>
        <taxon>Chytridiomycetes</taxon>
        <taxon>Rhizophydiales</taxon>
        <taxon>Rhizophydiales incertae sedis</taxon>
        <taxon>Batrachochytrium</taxon>
    </lineage>
</organism>
<dbReference type="InterPro" id="IPR044998">
    <property type="entry name" value="Timeless"/>
</dbReference>
<dbReference type="GO" id="GO:0006281">
    <property type="term" value="P:DNA repair"/>
    <property type="evidence" value="ECO:0000318"/>
    <property type="project" value="GO_Central"/>
</dbReference>
<dbReference type="OMA" id="MEHYYEM"/>
<sequence>MAEVDEYFDNHVLSVCAALGGYETVEKGVEPVYVPGDDSIACLRDLKRFLRTAEQTKDRHVHNLLRKWNVLQNDLLPLLITSVRSNNLKVAALVCELLVPLTWPYDQNGQSKYQDEIKEYQEAFLKDNVISSVLTVLIHLFSIPYKQRAENDHTRLRLFFSLFRNLIAANDVQVAVTASAESHWRSVHQERLIIQLEKDGIIDLLLSICGSLSSEEFEGWNVLILEIIYMIFHRRDISELFIEKPKGEQLATLLKKEQSLKTACSNPKHSRHSRFGGTLTVSLPNGSRINTRDITTKDVLKDIAITDIPRGKTRNLAAIDSKISIESPTVRKLFGKIASTFVSDAFNDLAISLKRDFDREKTSLKDSDNMHYLWLCQFAFSFRRMSCIGSTPIGVDSILGVFNVPNLAFTIRRLTASRDEKNPLETTQCLRFLDELLLVVEELSQSSNDELCDLSTQLISALYYEHGNALLLRSLCKEFKQHTKSYLEALVACIDTLINVTKRNTAKRGFLITRKKVKKLQNDAQNTEDQGRSWFHIMYNESDTEESRHQEQYTENAFDFKSYVAGFASESTVVTYCKLLKYYPDLSPTIATKILSMFKRLFCEQKYHEPFFKLSVLALLYHVSTKNVGSTAALLGKEFEEFTKLVSKALITKISRNKDRGPLEMINILFSSTSGNVDNSQTTKLDEDVLRNSISDTIFCVAALEYWLGTAMRQDIKATLFKELRDSFTAALQHTTMPAFSEMIQKLIHTSDELQILFEAACLSLNHEHGSLSIPVMWSNSDLVAAIQTIDILQGHKRSARPRSGSSFKKAKTAEPVNNLSSKFVEESDEDEETTAIFFEREAELRKAAENAWKMQASKNAV</sequence>
<dbReference type="RefSeq" id="XP_006682691.1">
    <property type="nucleotide sequence ID" value="XM_006682628.1"/>
</dbReference>
<dbReference type="InterPro" id="IPR006906">
    <property type="entry name" value="Timeless_N"/>
</dbReference>
<dbReference type="AlphaFoldDB" id="F4PDL4"/>
<dbReference type="FunCoup" id="F4PDL4">
    <property type="interactions" value="83"/>
</dbReference>
<dbReference type="GO" id="GO:0003677">
    <property type="term" value="F:DNA binding"/>
    <property type="evidence" value="ECO:0000318"/>
    <property type="project" value="GO_Central"/>
</dbReference>
<evidence type="ECO:0000313" key="7">
    <source>
        <dbReference type="Proteomes" id="UP000007241"/>
    </source>
</evidence>
<comment type="subcellular location">
    <subcellularLocation>
        <location evidence="1">Nucleus</location>
    </subcellularLocation>
</comment>
<dbReference type="GO" id="GO:0043111">
    <property type="term" value="P:replication fork arrest"/>
    <property type="evidence" value="ECO:0000318"/>
    <property type="project" value="GO_Central"/>
</dbReference>
<dbReference type="PANTHER" id="PTHR22940">
    <property type="entry name" value="TIMEOUT/TIMELESS-2"/>
    <property type="match status" value="1"/>
</dbReference>
<dbReference type="EMBL" id="GL882895">
    <property type="protein sequence ID" value="EGF76699.1"/>
    <property type="molecule type" value="Genomic_DNA"/>
</dbReference>
<dbReference type="STRING" id="684364.F4PDL4"/>
<dbReference type="OrthoDB" id="310853at2759"/>
<evidence type="ECO:0000259" key="5">
    <source>
        <dbReference type="Pfam" id="PF04821"/>
    </source>
</evidence>
<keyword evidence="3" id="KW-0539">Nucleus</keyword>
<dbReference type="InParanoid" id="F4PDL4"/>
<protein>
    <recommendedName>
        <fullName evidence="5">Timeless N-terminal domain-containing protein</fullName>
    </recommendedName>
</protein>
<accession>F4PDL4</accession>
<dbReference type="GO" id="GO:0000076">
    <property type="term" value="P:DNA replication checkpoint signaling"/>
    <property type="evidence" value="ECO:0000318"/>
    <property type="project" value="GO_Central"/>
</dbReference>
<evidence type="ECO:0000256" key="3">
    <source>
        <dbReference type="ARBA" id="ARBA00023242"/>
    </source>
</evidence>
<evidence type="ECO:0000256" key="4">
    <source>
        <dbReference type="ARBA" id="ARBA00023306"/>
    </source>
</evidence>
<name>F4PDL4_BATDJ</name>
<keyword evidence="7" id="KW-1185">Reference proteome</keyword>
<gene>
    <name evidence="6" type="ORF">BATDEDRAFT_92367</name>
</gene>
<dbReference type="PANTHER" id="PTHR22940:SF4">
    <property type="entry name" value="PROTEIN TIMELESS HOMOLOG"/>
    <property type="match status" value="1"/>
</dbReference>
<reference evidence="6 7" key="1">
    <citation type="submission" date="2009-12" db="EMBL/GenBank/DDBJ databases">
        <title>The draft genome of Batrachochytrium dendrobatidis.</title>
        <authorList>
            <consortium name="US DOE Joint Genome Institute (JGI-PGF)"/>
            <person name="Kuo A."/>
            <person name="Salamov A."/>
            <person name="Schmutz J."/>
            <person name="Lucas S."/>
            <person name="Pitluck S."/>
            <person name="Rosenblum E."/>
            <person name="Stajich J."/>
            <person name="Eisen M."/>
            <person name="Grigoriev I.V."/>
        </authorList>
    </citation>
    <scope>NUCLEOTIDE SEQUENCE [LARGE SCALE GENOMIC DNA]</scope>
    <source>
        <strain evidence="7">JAM81 / FGSC 10211</strain>
    </source>
</reference>
<dbReference type="Proteomes" id="UP000007241">
    <property type="component" value="Unassembled WGS sequence"/>
</dbReference>
<evidence type="ECO:0000313" key="6">
    <source>
        <dbReference type="EMBL" id="EGF76699.1"/>
    </source>
</evidence>
<dbReference type="GO" id="GO:0031298">
    <property type="term" value="C:replication fork protection complex"/>
    <property type="evidence" value="ECO:0000318"/>
    <property type="project" value="GO_Central"/>
</dbReference>
<keyword evidence="2" id="KW-0236">DNA replication inhibitor</keyword>
<dbReference type="Pfam" id="PF04821">
    <property type="entry name" value="TIMELESS"/>
    <property type="match status" value="1"/>
</dbReference>